<protein>
    <submittedName>
        <fullName evidence="1">Uncharacterized protein</fullName>
    </submittedName>
</protein>
<organism evidence="1 2">
    <name type="scientific">Neonectria punicea</name>
    <dbReference type="NCBI Taxonomy" id="979145"/>
    <lineage>
        <taxon>Eukaryota</taxon>
        <taxon>Fungi</taxon>
        <taxon>Dikarya</taxon>
        <taxon>Ascomycota</taxon>
        <taxon>Pezizomycotina</taxon>
        <taxon>Sordariomycetes</taxon>
        <taxon>Hypocreomycetidae</taxon>
        <taxon>Hypocreales</taxon>
        <taxon>Nectriaceae</taxon>
        <taxon>Neonectria</taxon>
    </lineage>
</organism>
<dbReference type="Proteomes" id="UP001498476">
    <property type="component" value="Unassembled WGS sequence"/>
</dbReference>
<accession>A0ABR1GJJ1</accession>
<dbReference type="PANTHER" id="PTHR33112:SF11">
    <property type="entry name" value="HETEROKARYON INCOMPATIBILITY DOMAIN-CONTAINING PROTEIN"/>
    <property type="match status" value="1"/>
</dbReference>
<name>A0ABR1GJJ1_9HYPO</name>
<comment type="caution">
    <text evidence="1">The sequence shown here is derived from an EMBL/GenBank/DDBJ whole genome shotgun (WGS) entry which is preliminary data.</text>
</comment>
<evidence type="ECO:0000313" key="2">
    <source>
        <dbReference type="Proteomes" id="UP001498476"/>
    </source>
</evidence>
<gene>
    <name evidence="1" type="ORF">QQX98_012295</name>
</gene>
<evidence type="ECO:0000313" key="1">
    <source>
        <dbReference type="EMBL" id="KAK7398326.1"/>
    </source>
</evidence>
<keyword evidence="2" id="KW-1185">Reference proteome</keyword>
<dbReference type="EMBL" id="JAZAVJ010000347">
    <property type="protein sequence ID" value="KAK7398326.1"/>
    <property type="molecule type" value="Genomic_DNA"/>
</dbReference>
<sequence>ASETFPVGLPPGVGGLFKKSLDPHVDGAAWRRWHGLPEAPELDAFSLWNGVVYTYSNGKLTYPEDKLVAISGLASRMQKHTQSEYLAGLWRKHLPYHLLWNVGSIQWFLSQECPAVYTAPSWSWASMHGTIEDSCVVRHADDREIVLEILDVKVNLANDANPFGQVKRGYIKARGYLASAGVHLQESLNTLKIDNYKPEGAPVTYRGFITSPFDITQAWKR</sequence>
<proteinExistence type="predicted"/>
<reference evidence="1 2" key="1">
    <citation type="journal article" date="2025" name="Microbiol. Resour. Announc.">
        <title>Draft genome sequences for Neonectria magnoliae and Neonectria punicea, canker pathogens of Liriodendron tulipifera and Acer saccharum in West Virginia.</title>
        <authorList>
            <person name="Petronek H.M."/>
            <person name="Kasson M.T."/>
            <person name="Metheny A.M."/>
            <person name="Stauder C.M."/>
            <person name="Lovett B."/>
            <person name="Lynch S.C."/>
            <person name="Garnas J.R."/>
            <person name="Kasson L.R."/>
            <person name="Stajich J.E."/>
        </authorList>
    </citation>
    <scope>NUCLEOTIDE SEQUENCE [LARGE SCALE GENOMIC DNA]</scope>
    <source>
        <strain evidence="1 2">NRRL 64653</strain>
    </source>
</reference>
<dbReference type="PANTHER" id="PTHR33112">
    <property type="entry name" value="DOMAIN PROTEIN, PUTATIVE-RELATED"/>
    <property type="match status" value="1"/>
</dbReference>
<feature type="non-terminal residue" evidence="1">
    <location>
        <position position="1"/>
    </location>
</feature>